<evidence type="ECO:0000313" key="2">
    <source>
        <dbReference type="EMBL" id="KAK5579394.1"/>
    </source>
</evidence>
<dbReference type="Proteomes" id="UP001344447">
    <property type="component" value="Unassembled WGS sequence"/>
</dbReference>
<comment type="caution">
    <text evidence="2">The sequence shown here is derived from an EMBL/GenBank/DDBJ whole genome shotgun (WGS) entry which is preliminary data.</text>
</comment>
<dbReference type="PANTHER" id="PTHR28026:SF9">
    <property type="entry name" value="2-HYDROXY-PALMITIC ACID DIOXYGENASE MPO1"/>
    <property type="match status" value="1"/>
</dbReference>
<dbReference type="Pfam" id="PF06127">
    <property type="entry name" value="Mpo1-like"/>
    <property type="match status" value="1"/>
</dbReference>
<sequence>MTIFNLVDQAASYGAYHHNNVNKFIHIVFVPLILLTAFIFVDNLPHSAFLEDLLIPLNSISNGLIPIALSTPLAIALSLYYCILDVKVGLFSMLWINAANYAAVYSINRYGLEIATYYGAIVHIASWISQFVGHGVFEGRRPALVSNIFQVFIAPFFVTLEVVFMFGFLNRTRIEVDHKIKQNIIALSAGKSKKIQ</sequence>
<protein>
    <recommendedName>
        <fullName evidence="4">DUF962-domain-containing protein</fullName>
    </recommendedName>
</protein>
<evidence type="ECO:0000256" key="1">
    <source>
        <dbReference type="SAM" id="Phobius"/>
    </source>
</evidence>
<dbReference type="GO" id="GO:0016020">
    <property type="term" value="C:membrane"/>
    <property type="evidence" value="ECO:0007669"/>
    <property type="project" value="GOC"/>
</dbReference>
<accession>A0AAN7YPT9</accession>
<evidence type="ECO:0008006" key="4">
    <source>
        <dbReference type="Google" id="ProtNLM"/>
    </source>
</evidence>
<feature type="transmembrane region" description="Helical" evidence="1">
    <location>
        <begin position="64"/>
        <end position="83"/>
    </location>
</feature>
<feature type="transmembrane region" description="Helical" evidence="1">
    <location>
        <begin position="114"/>
        <end position="136"/>
    </location>
</feature>
<gene>
    <name evidence="2" type="ORF">RB653_009077</name>
</gene>
<dbReference type="GO" id="GO:0046521">
    <property type="term" value="P:sphingoid catabolic process"/>
    <property type="evidence" value="ECO:0007669"/>
    <property type="project" value="TreeGrafter"/>
</dbReference>
<keyword evidence="3" id="KW-1185">Reference proteome</keyword>
<reference evidence="2 3" key="1">
    <citation type="submission" date="2023-11" db="EMBL/GenBank/DDBJ databases">
        <title>Dfirmibasis_genome.</title>
        <authorList>
            <person name="Edelbroek B."/>
            <person name="Kjellin J."/>
            <person name="Jerlstrom-Hultqvist J."/>
            <person name="Soderbom F."/>
        </authorList>
    </citation>
    <scope>NUCLEOTIDE SEQUENCE [LARGE SCALE GENOMIC DNA]</scope>
    <source>
        <strain evidence="2 3">TNS-C-14</strain>
    </source>
</reference>
<proteinExistence type="predicted"/>
<dbReference type="AlphaFoldDB" id="A0AAN7YPT9"/>
<feature type="transmembrane region" description="Helical" evidence="1">
    <location>
        <begin position="24"/>
        <end position="44"/>
    </location>
</feature>
<dbReference type="InterPro" id="IPR009305">
    <property type="entry name" value="Mpo1-like"/>
</dbReference>
<dbReference type="GO" id="GO:0005783">
    <property type="term" value="C:endoplasmic reticulum"/>
    <property type="evidence" value="ECO:0007669"/>
    <property type="project" value="TreeGrafter"/>
</dbReference>
<keyword evidence="1" id="KW-0812">Transmembrane</keyword>
<dbReference type="EMBL" id="JAVFKY010000003">
    <property type="protein sequence ID" value="KAK5579394.1"/>
    <property type="molecule type" value="Genomic_DNA"/>
</dbReference>
<feature type="transmembrane region" description="Helical" evidence="1">
    <location>
        <begin position="148"/>
        <end position="169"/>
    </location>
</feature>
<evidence type="ECO:0000313" key="3">
    <source>
        <dbReference type="Proteomes" id="UP001344447"/>
    </source>
</evidence>
<name>A0AAN7YPT9_9MYCE</name>
<keyword evidence="1" id="KW-1133">Transmembrane helix</keyword>
<keyword evidence="1" id="KW-0472">Membrane</keyword>
<organism evidence="2 3">
    <name type="scientific">Dictyostelium firmibasis</name>
    <dbReference type="NCBI Taxonomy" id="79012"/>
    <lineage>
        <taxon>Eukaryota</taxon>
        <taxon>Amoebozoa</taxon>
        <taxon>Evosea</taxon>
        <taxon>Eumycetozoa</taxon>
        <taxon>Dictyostelia</taxon>
        <taxon>Dictyosteliales</taxon>
        <taxon>Dictyosteliaceae</taxon>
        <taxon>Dictyostelium</taxon>
    </lineage>
</organism>
<dbReference type="PANTHER" id="PTHR28026">
    <property type="entry name" value="DUF962 DOMAIN PROTEIN (AFU_ORTHOLOGUE AFUA_8G05310)"/>
    <property type="match status" value="1"/>
</dbReference>